<evidence type="ECO:0000256" key="2">
    <source>
        <dbReference type="ARBA" id="ARBA00007400"/>
    </source>
</evidence>
<feature type="transmembrane region" description="Helical" evidence="7">
    <location>
        <begin position="49"/>
        <end position="73"/>
    </location>
</feature>
<feature type="transmembrane region" description="Helical" evidence="7">
    <location>
        <begin position="134"/>
        <end position="156"/>
    </location>
</feature>
<evidence type="ECO:0000256" key="3">
    <source>
        <dbReference type="ARBA" id="ARBA00022475"/>
    </source>
</evidence>
<dbReference type="GO" id="GO:0005886">
    <property type="term" value="C:plasma membrane"/>
    <property type="evidence" value="ECO:0007669"/>
    <property type="project" value="UniProtKB-SubCell"/>
</dbReference>
<comment type="subcellular location">
    <subcellularLocation>
        <location evidence="1">Cell membrane</location>
        <topology evidence="1">Multi-pass membrane protein</topology>
    </subcellularLocation>
</comment>
<keyword evidence="6 7" id="KW-0472">Membrane</keyword>
<evidence type="ECO:0000313" key="9">
    <source>
        <dbReference type="EMBL" id="CAA6801170.1"/>
    </source>
</evidence>
<keyword evidence="9" id="KW-0808">Transferase</keyword>
<dbReference type="GO" id="GO:0016413">
    <property type="term" value="F:O-acetyltransferase activity"/>
    <property type="evidence" value="ECO:0007669"/>
    <property type="project" value="TreeGrafter"/>
</dbReference>
<evidence type="ECO:0000256" key="7">
    <source>
        <dbReference type="SAM" id="Phobius"/>
    </source>
</evidence>
<organism evidence="9">
    <name type="scientific">uncultured Thiotrichaceae bacterium</name>
    <dbReference type="NCBI Taxonomy" id="298394"/>
    <lineage>
        <taxon>Bacteria</taxon>
        <taxon>Pseudomonadati</taxon>
        <taxon>Pseudomonadota</taxon>
        <taxon>Gammaproteobacteria</taxon>
        <taxon>Thiotrichales</taxon>
        <taxon>Thiotrichaceae</taxon>
        <taxon>environmental samples</taxon>
    </lineage>
</organism>
<evidence type="ECO:0000256" key="6">
    <source>
        <dbReference type="ARBA" id="ARBA00023136"/>
    </source>
</evidence>
<keyword evidence="3" id="KW-1003">Cell membrane</keyword>
<protein>
    <submittedName>
        <fullName evidence="9">Acyltransferase</fullName>
    </submittedName>
</protein>
<evidence type="ECO:0000259" key="8">
    <source>
        <dbReference type="Pfam" id="PF01757"/>
    </source>
</evidence>
<sequence length="412" mass="46606">MIKTTTVRMNWLDAARIAAAFCIIAIHSTTDAYGWPFRNAQEGERLFTILFRTTAELVSTEYFILVSLFLLAFKLERKPTGYQSTLKLQARRLLVPFAVWTVFYAFFSLFKAYQFGYGEDALNGLMNPLSWVDYFLLGSSQYHMHFLPTLFALILFYPLYQLATRYPLLGLVLIPLLFIREYLTGWLWGHVPNQDVLEYLVHGVKILSYVGYGMAAYALFGWWKTKLDRDTSMKIMGFALFALCLFFMIKLIQAGQSIESGEFAVRTGAFYYVHYLIPVLSLTIFMASQHLNWPDKLSDWSKYTFGMYLVHPAIIDIFDVLVMGIEFQPYQYTVLKYAVAASASLGVAILLGRTALLAWTVGLGPLPFAAKKTKADKPAKSDIETTSDTKAGTLGVLDLTDLTDGPDSRTAN</sequence>
<feature type="transmembrane region" description="Helical" evidence="7">
    <location>
        <begin position="200"/>
        <end position="223"/>
    </location>
</feature>
<feature type="transmembrane region" description="Helical" evidence="7">
    <location>
        <begin position="272"/>
        <end position="293"/>
    </location>
</feature>
<feature type="transmembrane region" description="Helical" evidence="7">
    <location>
        <begin position="337"/>
        <end position="364"/>
    </location>
</feature>
<keyword evidence="4 7" id="KW-0812">Transmembrane</keyword>
<reference evidence="9" key="1">
    <citation type="submission" date="2020-01" db="EMBL/GenBank/DDBJ databases">
        <authorList>
            <person name="Meier V. D."/>
            <person name="Meier V D."/>
        </authorList>
    </citation>
    <scope>NUCLEOTIDE SEQUENCE</scope>
    <source>
        <strain evidence="9">HLG_WM_MAG_08</strain>
    </source>
</reference>
<gene>
    <name evidence="9" type="ORF">HELGO_WM28186</name>
</gene>
<dbReference type="PANTHER" id="PTHR40074:SF2">
    <property type="entry name" value="O-ACETYLTRANSFERASE WECH"/>
    <property type="match status" value="1"/>
</dbReference>
<feature type="domain" description="Acyltransferase 3" evidence="8">
    <location>
        <begin position="10"/>
        <end position="352"/>
    </location>
</feature>
<evidence type="ECO:0000256" key="4">
    <source>
        <dbReference type="ARBA" id="ARBA00022692"/>
    </source>
</evidence>
<feature type="transmembrane region" description="Helical" evidence="7">
    <location>
        <begin position="168"/>
        <end position="188"/>
    </location>
</feature>
<evidence type="ECO:0000256" key="1">
    <source>
        <dbReference type="ARBA" id="ARBA00004651"/>
    </source>
</evidence>
<dbReference type="AlphaFoldDB" id="A0A6S6RW18"/>
<proteinExistence type="inferred from homology"/>
<feature type="transmembrane region" description="Helical" evidence="7">
    <location>
        <begin position="12"/>
        <end position="29"/>
    </location>
</feature>
<dbReference type="InterPro" id="IPR002656">
    <property type="entry name" value="Acyl_transf_3_dom"/>
</dbReference>
<dbReference type="EMBL" id="CACVAV010000020">
    <property type="protein sequence ID" value="CAA6801170.1"/>
    <property type="molecule type" value="Genomic_DNA"/>
</dbReference>
<feature type="transmembrane region" description="Helical" evidence="7">
    <location>
        <begin position="235"/>
        <end position="252"/>
    </location>
</feature>
<accession>A0A6S6RW18</accession>
<evidence type="ECO:0000256" key="5">
    <source>
        <dbReference type="ARBA" id="ARBA00022989"/>
    </source>
</evidence>
<dbReference type="Pfam" id="PF01757">
    <property type="entry name" value="Acyl_transf_3"/>
    <property type="match status" value="1"/>
</dbReference>
<keyword evidence="9" id="KW-0012">Acyltransferase</keyword>
<name>A0A6S6RW18_9GAMM</name>
<keyword evidence="5 7" id="KW-1133">Transmembrane helix</keyword>
<feature type="transmembrane region" description="Helical" evidence="7">
    <location>
        <begin position="305"/>
        <end position="325"/>
    </location>
</feature>
<comment type="similarity">
    <text evidence="2">Belongs to the acyltransferase 3 family.</text>
</comment>
<dbReference type="PANTHER" id="PTHR40074">
    <property type="entry name" value="O-ACETYLTRANSFERASE WECH"/>
    <property type="match status" value="1"/>
</dbReference>
<feature type="transmembrane region" description="Helical" evidence="7">
    <location>
        <begin position="93"/>
        <end position="114"/>
    </location>
</feature>
<dbReference type="GO" id="GO:0009246">
    <property type="term" value="P:enterobacterial common antigen biosynthetic process"/>
    <property type="evidence" value="ECO:0007669"/>
    <property type="project" value="TreeGrafter"/>
</dbReference>